<feature type="domain" description="Integrase catalytic" evidence="5">
    <location>
        <begin position="387"/>
        <end position="433"/>
    </location>
</feature>
<feature type="region of interest" description="Disordered" evidence="4">
    <location>
        <begin position="753"/>
        <end position="779"/>
    </location>
</feature>
<dbReference type="Gene3D" id="3.30.420.10">
    <property type="entry name" value="Ribonuclease H-like superfamily/Ribonuclease H"/>
    <property type="match status" value="1"/>
</dbReference>
<gene>
    <name evidence="6" type="ORF">STAS_33290</name>
</gene>
<comment type="caution">
    <text evidence="6">The sequence shown here is derived from an EMBL/GenBank/DDBJ whole genome shotgun (WGS) entry which is preliminary data.</text>
</comment>
<dbReference type="InterPro" id="IPR036397">
    <property type="entry name" value="RNaseH_sf"/>
</dbReference>
<proteinExistence type="predicted"/>
<dbReference type="InterPro" id="IPR039537">
    <property type="entry name" value="Retrotran_Ty1/copia-like"/>
</dbReference>
<dbReference type="PANTHER" id="PTHR42648">
    <property type="entry name" value="TRANSPOSASE, PUTATIVE-RELATED"/>
    <property type="match status" value="1"/>
</dbReference>
<dbReference type="Proteomes" id="UP000325081">
    <property type="component" value="Unassembled WGS sequence"/>
</dbReference>
<name>A0A5A7REX5_STRAF</name>
<accession>A0A5A7REX5</accession>
<sequence length="882" mass="98962">MPKSPSEFKFCESSEVKSSSSVLFVLVEKPRDLWTDAEIQAEEANICALYATMSAVDPTRHKMIIQCTTTRDAWKILERKFEVAKVEESDDEVFDAEGITKALTECPNFKKKNKIYKATWDDCSDDEDDESEKTEGSEYTNNFSKCPLNNYKCYTSFVHLTDVESDVGSYAHPLSDSEPEEFSIWNIVGEREAKIIALKGELGRVMEKHVFLQEHCSNIEKKLSKSDEVTKMINKPISSFAELQNLSQQIGTSDQRKNTHKRKLKGKIDEPSPSQSKSSSTFVKEGSSINGKNGKSNSDKARSENSGKNFVLFVVCQMNRQEHRVCGPCQMGKQKKASHKRITEVSTDSIMNLIHMDLTGPIQVESYSAFRKLVLKLENEKKINLVAIKSDHGKEFENSGFESFCDSRGITYQFSSPVTTQQNGVVEQSISFVYHSHSYASYISWYQKSARFKMPPRKDDIDGRDATLEYPGRQAMGFDRQINQLDRRIENLSLGIEEVRLTINNMVEDLQTNRDANNRGVRGGVRGGHGGRGPGGAPRWRSPQPPSGDEEGEEIILEVNSFGDYSPPHVEADPFVAYGGRDMRRQGSVFVDGDDQHDNRGRREEAAFAGEYRARHDWGLDREFGNGRQVDGPLYDGPPIFDEEPPVTVKKLCGDRGIDENAVVYMDGDIDASIVCDSCDMWYHVFCVGSDPKGRCACSYLGLRVLVFVVDGGETAVVVSLFDKNQESVALVGRRSTFVFDRGKRREFLTIDSTPHVGHGSASASMAKPSEPGENGTSLTSYEILKGKPPSVKYFHVFGCRCYINNDREHLGKFESKSDIGQFLGYETNSRAFRVYNLRTEVVIKSINVVLDDLFDNVLTSDVSQIDVFEGNMSENSEVKVL</sequence>
<dbReference type="InterPro" id="IPR012337">
    <property type="entry name" value="RNaseH-like_sf"/>
</dbReference>
<dbReference type="GO" id="GO:0015074">
    <property type="term" value="P:DNA integration"/>
    <property type="evidence" value="ECO:0007669"/>
    <property type="project" value="InterPro"/>
</dbReference>
<feature type="region of interest" description="Disordered" evidence="4">
    <location>
        <begin position="514"/>
        <end position="551"/>
    </location>
</feature>
<evidence type="ECO:0000256" key="1">
    <source>
        <dbReference type="ARBA" id="ARBA00022723"/>
    </source>
</evidence>
<dbReference type="OrthoDB" id="913584at2759"/>
<dbReference type="InterPro" id="IPR001584">
    <property type="entry name" value="Integrase_cat-core"/>
</dbReference>
<dbReference type="SUPFAM" id="SSF53098">
    <property type="entry name" value="Ribonuclease H-like"/>
    <property type="match status" value="1"/>
</dbReference>
<reference evidence="7" key="1">
    <citation type="journal article" date="2019" name="Curr. Biol.">
        <title>Genome Sequence of Striga asiatica Provides Insight into the Evolution of Plant Parasitism.</title>
        <authorList>
            <person name="Yoshida S."/>
            <person name="Kim S."/>
            <person name="Wafula E.K."/>
            <person name="Tanskanen J."/>
            <person name="Kim Y.M."/>
            <person name="Honaas L."/>
            <person name="Yang Z."/>
            <person name="Spallek T."/>
            <person name="Conn C.E."/>
            <person name="Ichihashi Y."/>
            <person name="Cheong K."/>
            <person name="Cui S."/>
            <person name="Der J.P."/>
            <person name="Gundlach H."/>
            <person name="Jiao Y."/>
            <person name="Hori C."/>
            <person name="Ishida J.K."/>
            <person name="Kasahara H."/>
            <person name="Kiba T."/>
            <person name="Kim M.S."/>
            <person name="Koo N."/>
            <person name="Laohavisit A."/>
            <person name="Lee Y.H."/>
            <person name="Lumba S."/>
            <person name="McCourt P."/>
            <person name="Mortimer J.C."/>
            <person name="Mutuku J.M."/>
            <person name="Nomura T."/>
            <person name="Sasaki-Sekimoto Y."/>
            <person name="Seto Y."/>
            <person name="Wang Y."/>
            <person name="Wakatake T."/>
            <person name="Sakakibara H."/>
            <person name="Demura T."/>
            <person name="Yamaguchi S."/>
            <person name="Yoneyama K."/>
            <person name="Manabe R.I."/>
            <person name="Nelson D.C."/>
            <person name="Schulman A.H."/>
            <person name="Timko M.P."/>
            <person name="dePamphilis C.W."/>
            <person name="Choi D."/>
            <person name="Shirasu K."/>
        </authorList>
    </citation>
    <scope>NUCLEOTIDE SEQUENCE [LARGE SCALE GENOMIC DNA]</scope>
    <source>
        <strain evidence="7">cv. UVA1</strain>
    </source>
</reference>
<dbReference type="SUPFAM" id="SSF57903">
    <property type="entry name" value="FYVE/PHD zinc finger"/>
    <property type="match status" value="1"/>
</dbReference>
<protein>
    <submittedName>
        <fullName evidence="6">Gag-pol polyprotein</fullName>
    </submittedName>
</protein>
<evidence type="ECO:0000256" key="2">
    <source>
        <dbReference type="ARBA" id="ARBA00022771"/>
    </source>
</evidence>
<dbReference type="InterPro" id="IPR057670">
    <property type="entry name" value="SH3_retrovirus"/>
</dbReference>
<feature type="compositionally biased region" description="Gly residues" evidence="4">
    <location>
        <begin position="521"/>
        <end position="536"/>
    </location>
</feature>
<keyword evidence="7" id="KW-1185">Reference proteome</keyword>
<feature type="compositionally biased region" description="Low complexity" evidence="4">
    <location>
        <begin position="271"/>
        <end position="296"/>
    </location>
</feature>
<dbReference type="CDD" id="cd15517">
    <property type="entry name" value="PHD_TCF19_like"/>
    <property type="match status" value="1"/>
</dbReference>
<dbReference type="GO" id="GO:0003676">
    <property type="term" value="F:nucleic acid binding"/>
    <property type="evidence" value="ECO:0007669"/>
    <property type="project" value="InterPro"/>
</dbReference>
<dbReference type="PANTHER" id="PTHR42648:SF21">
    <property type="entry name" value="CYSTEINE-RICH RLK (RECEPTOR-LIKE PROTEIN KINASE) 8"/>
    <property type="match status" value="1"/>
</dbReference>
<evidence type="ECO:0000256" key="3">
    <source>
        <dbReference type="ARBA" id="ARBA00022833"/>
    </source>
</evidence>
<keyword evidence="2" id="KW-0863">Zinc-finger</keyword>
<organism evidence="6 7">
    <name type="scientific">Striga asiatica</name>
    <name type="common">Asiatic witchweed</name>
    <name type="synonym">Buchnera asiatica</name>
    <dbReference type="NCBI Taxonomy" id="4170"/>
    <lineage>
        <taxon>Eukaryota</taxon>
        <taxon>Viridiplantae</taxon>
        <taxon>Streptophyta</taxon>
        <taxon>Embryophyta</taxon>
        <taxon>Tracheophyta</taxon>
        <taxon>Spermatophyta</taxon>
        <taxon>Magnoliopsida</taxon>
        <taxon>eudicotyledons</taxon>
        <taxon>Gunneridae</taxon>
        <taxon>Pentapetalae</taxon>
        <taxon>asterids</taxon>
        <taxon>lamiids</taxon>
        <taxon>Lamiales</taxon>
        <taxon>Orobanchaceae</taxon>
        <taxon>Buchnereae</taxon>
        <taxon>Striga</taxon>
    </lineage>
</organism>
<evidence type="ECO:0000313" key="6">
    <source>
        <dbReference type="EMBL" id="GER55614.1"/>
    </source>
</evidence>
<keyword evidence="3" id="KW-0862">Zinc</keyword>
<feature type="region of interest" description="Disordered" evidence="4">
    <location>
        <begin position="248"/>
        <end position="303"/>
    </location>
</feature>
<keyword evidence="1" id="KW-0479">Metal-binding</keyword>
<evidence type="ECO:0000256" key="4">
    <source>
        <dbReference type="SAM" id="MobiDB-lite"/>
    </source>
</evidence>
<evidence type="ECO:0000313" key="7">
    <source>
        <dbReference type="Proteomes" id="UP000325081"/>
    </source>
</evidence>
<dbReference type="InterPro" id="IPR011011">
    <property type="entry name" value="Znf_FYVE_PHD"/>
</dbReference>
<dbReference type="GO" id="GO:0008270">
    <property type="term" value="F:zinc ion binding"/>
    <property type="evidence" value="ECO:0007669"/>
    <property type="project" value="UniProtKB-KW"/>
</dbReference>
<dbReference type="Pfam" id="PF25597">
    <property type="entry name" value="SH3_retrovirus"/>
    <property type="match status" value="1"/>
</dbReference>
<evidence type="ECO:0000259" key="5">
    <source>
        <dbReference type="PROSITE" id="PS50994"/>
    </source>
</evidence>
<dbReference type="AlphaFoldDB" id="A0A5A7REX5"/>
<dbReference type="EMBL" id="BKCP01011959">
    <property type="protein sequence ID" value="GER55614.1"/>
    <property type="molecule type" value="Genomic_DNA"/>
</dbReference>
<dbReference type="PROSITE" id="PS50994">
    <property type="entry name" value="INTEGRASE"/>
    <property type="match status" value="1"/>
</dbReference>